<accession>A0ABU0GRL0</accession>
<protein>
    <submittedName>
        <fullName evidence="1">Uncharacterized protein</fullName>
    </submittedName>
</protein>
<dbReference type="EMBL" id="JAUSWB010000001">
    <property type="protein sequence ID" value="MDQ0427207.1"/>
    <property type="molecule type" value="Genomic_DNA"/>
</dbReference>
<name>A0ABU0GRL0_9BACL</name>
<sequence>MNALKKTIEDPKKEYEEIQRTNEKIFIRKNLSLDKTTGEKSPMVLSKEFWSSTVLILTLSSLQKRLSLLPFSLSYHWT</sequence>
<evidence type="ECO:0000313" key="1">
    <source>
        <dbReference type="EMBL" id="MDQ0427207.1"/>
    </source>
</evidence>
<keyword evidence="2" id="KW-1185">Reference proteome</keyword>
<gene>
    <name evidence="1" type="ORF">QOZ98_000032</name>
</gene>
<dbReference type="Proteomes" id="UP001241988">
    <property type="component" value="Unassembled WGS sequence"/>
</dbReference>
<organism evidence="1 2">
    <name type="scientific">Planomicrobium stackebrandtii</name>
    <dbReference type="NCBI Taxonomy" id="253160"/>
    <lineage>
        <taxon>Bacteria</taxon>
        <taxon>Bacillati</taxon>
        <taxon>Bacillota</taxon>
        <taxon>Bacilli</taxon>
        <taxon>Bacillales</taxon>
        <taxon>Caryophanaceae</taxon>
        <taxon>Planomicrobium</taxon>
    </lineage>
</organism>
<evidence type="ECO:0000313" key="2">
    <source>
        <dbReference type="Proteomes" id="UP001241988"/>
    </source>
</evidence>
<reference evidence="1 2" key="1">
    <citation type="submission" date="2023-07" db="EMBL/GenBank/DDBJ databases">
        <title>Genomic Encyclopedia of Type Strains, Phase IV (KMG-IV): sequencing the most valuable type-strain genomes for metagenomic binning, comparative biology and taxonomic classification.</title>
        <authorList>
            <person name="Goeker M."/>
        </authorList>
    </citation>
    <scope>NUCLEOTIDE SEQUENCE [LARGE SCALE GENOMIC DNA]</scope>
    <source>
        <strain evidence="1 2">DSM 16419</strain>
    </source>
</reference>
<proteinExistence type="predicted"/>
<comment type="caution">
    <text evidence="1">The sequence shown here is derived from an EMBL/GenBank/DDBJ whole genome shotgun (WGS) entry which is preliminary data.</text>
</comment>